<proteinExistence type="predicted"/>
<dbReference type="AlphaFoldDB" id="A0AAV9JZT6"/>
<evidence type="ECO:0008006" key="7">
    <source>
        <dbReference type="Google" id="ProtNLM"/>
    </source>
</evidence>
<organism evidence="5 6">
    <name type="scientific">Solanum pinnatisectum</name>
    <name type="common">tansyleaf nightshade</name>
    <dbReference type="NCBI Taxonomy" id="50273"/>
    <lineage>
        <taxon>Eukaryota</taxon>
        <taxon>Viridiplantae</taxon>
        <taxon>Streptophyta</taxon>
        <taxon>Embryophyta</taxon>
        <taxon>Tracheophyta</taxon>
        <taxon>Spermatophyta</taxon>
        <taxon>Magnoliopsida</taxon>
        <taxon>eudicotyledons</taxon>
        <taxon>Gunneridae</taxon>
        <taxon>Pentapetalae</taxon>
        <taxon>asterids</taxon>
        <taxon>lamiids</taxon>
        <taxon>Solanales</taxon>
        <taxon>Solanaceae</taxon>
        <taxon>Solanoideae</taxon>
        <taxon>Solaneae</taxon>
        <taxon>Solanum</taxon>
    </lineage>
</organism>
<dbReference type="PANTHER" id="PTHR37253">
    <property type="entry name" value="PROTEIN GAMETE EXPRESSED 3"/>
    <property type="match status" value="1"/>
</dbReference>
<feature type="compositionally biased region" description="Basic residues" evidence="2">
    <location>
        <begin position="632"/>
        <end position="642"/>
    </location>
</feature>
<comment type="caution">
    <text evidence="5">The sequence shown here is derived from an EMBL/GenBank/DDBJ whole genome shotgun (WGS) entry which is preliminary data.</text>
</comment>
<dbReference type="EMBL" id="JAWPEI010000065">
    <property type="protein sequence ID" value="KAK4706589.1"/>
    <property type="molecule type" value="Genomic_DNA"/>
</dbReference>
<dbReference type="PANTHER" id="PTHR37253:SF1">
    <property type="entry name" value="PROTEIN GAMETE EXPRESSED 3"/>
    <property type="match status" value="1"/>
</dbReference>
<feature type="coiled-coil region" evidence="1">
    <location>
        <begin position="466"/>
        <end position="499"/>
    </location>
</feature>
<keyword evidence="3" id="KW-0472">Membrane</keyword>
<feature type="chain" id="PRO_5043888837" description="Protein GAMETE EXPRESSED 3" evidence="4">
    <location>
        <begin position="24"/>
        <end position="642"/>
    </location>
</feature>
<reference evidence="5 6" key="1">
    <citation type="submission" date="2023-10" db="EMBL/GenBank/DDBJ databases">
        <title>Genome-Wide Identification Analysis in wild type Solanum Pinnatisectum Reveals Some Genes Defensing Phytophthora Infestans.</title>
        <authorList>
            <person name="Sun C."/>
        </authorList>
    </citation>
    <scope>NUCLEOTIDE SEQUENCE [LARGE SCALE GENOMIC DNA]</scope>
    <source>
        <strain evidence="5">LQN</strain>
        <tissue evidence="5">Leaf</tissue>
    </source>
</reference>
<evidence type="ECO:0000256" key="3">
    <source>
        <dbReference type="SAM" id="Phobius"/>
    </source>
</evidence>
<dbReference type="SMART" id="SM00564">
    <property type="entry name" value="PQQ"/>
    <property type="match status" value="4"/>
</dbReference>
<dbReference type="GO" id="GO:0009793">
    <property type="term" value="P:embryo development ending in seed dormancy"/>
    <property type="evidence" value="ECO:0007669"/>
    <property type="project" value="TreeGrafter"/>
</dbReference>
<dbReference type="GO" id="GO:0010183">
    <property type="term" value="P:pollen tube guidance"/>
    <property type="evidence" value="ECO:0007669"/>
    <property type="project" value="TreeGrafter"/>
</dbReference>
<dbReference type="Gene3D" id="2.130.10.10">
    <property type="entry name" value="YVTN repeat-like/Quinoprotein amine dehydrogenase"/>
    <property type="match status" value="1"/>
</dbReference>
<sequence>MMSLHIHLASLLLLLSPFPQILSGQESFKKAAYKLSKPLISDDGKVYLCSEKNFFAFESNGSVAWTLSLSYKCSPKDRVLKINPLNVGSSELAVELFFGSEYERLGHIIGLAVSISSSCILINVKNRGLFAYRLQGKLYWSVGPVLYQHGYRQGCRKDITECYFSSVPMFDHCEASIYISNNQGEIYALSTRSPHFKWIQDFSSFGSTLTMKAGNNGLLYVTVAAKALILAVDVSRGSILWQKSFGPLSMADYTPAVDSNGWISIGSLDGYLYSFSPKGVLKKFPKVLNMNSVIQVSPVLDCSGYAIYVSQTQIEGKITRIIGDYTYISAMKPKGIIFTLINPATGIIFWSEQYPGRFSSELLTSDLQYFLLDESILLAFFAASSQKFALSCSQITPENFSTYTGNKKTILLFLIFESIILLVLAIVVRFCCMFWKKKKLQNQHLGKFLDKRRSLRLQKKVFDRSITELQKKAAEEAIANEVLEKLGNLVKQRENIERKLSTSYSLGRDEIGSHSPSLLPLSDRKTRSFSFQGAKKESVTLFHTVSDTSSETSWSERDSDTNISEDEEETYKGKSPMEIFSSSDDEIYQEEYQSSTPSFFSSTSRQVTEIEEMKPGEQKDSVDHPLQNRSTNIRKRNSYSSS</sequence>
<name>A0AAV9JZT6_9SOLN</name>
<keyword evidence="1" id="KW-0175">Coiled coil</keyword>
<evidence type="ECO:0000256" key="2">
    <source>
        <dbReference type="SAM" id="MobiDB-lite"/>
    </source>
</evidence>
<evidence type="ECO:0000313" key="5">
    <source>
        <dbReference type="EMBL" id="KAK4706589.1"/>
    </source>
</evidence>
<evidence type="ECO:0000256" key="1">
    <source>
        <dbReference type="SAM" id="Coils"/>
    </source>
</evidence>
<dbReference type="InterPro" id="IPR018391">
    <property type="entry name" value="PQQ_b-propeller_rpt"/>
</dbReference>
<feature type="region of interest" description="Disordered" evidence="2">
    <location>
        <begin position="547"/>
        <end position="642"/>
    </location>
</feature>
<dbReference type="Proteomes" id="UP001311915">
    <property type="component" value="Unassembled WGS sequence"/>
</dbReference>
<protein>
    <recommendedName>
        <fullName evidence="7">Protein GAMETE EXPRESSED 3</fullName>
    </recommendedName>
</protein>
<dbReference type="SUPFAM" id="SSF50998">
    <property type="entry name" value="Quinoprotein alcohol dehydrogenase-like"/>
    <property type="match status" value="1"/>
</dbReference>
<accession>A0AAV9JZT6</accession>
<keyword evidence="6" id="KW-1185">Reference proteome</keyword>
<keyword evidence="4" id="KW-0732">Signal</keyword>
<dbReference type="InterPro" id="IPR045301">
    <property type="entry name" value="GEX3-like"/>
</dbReference>
<evidence type="ECO:0000313" key="6">
    <source>
        <dbReference type="Proteomes" id="UP001311915"/>
    </source>
</evidence>
<feature type="compositionally biased region" description="Basic and acidic residues" evidence="2">
    <location>
        <begin position="611"/>
        <end position="623"/>
    </location>
</feature>
<dbReference type="InterPro" id="IPR015943">
    <property type="entry name" value="WD40/YVTN_repeat-like_dom_sf"/>
</dbReference>
<evidence type="ECO:0000256" key="4">
    <source>
        <dbReference type="SAM" id="SignalP"/>
    </source>
</evidence>
<dbReference type="GO" id="GO:0005886">
    <property type="term" value="C:plasma membrane"/>
    <property type="evidence" value="ECO:0007669"/>
    <property type="project" value="TreeGrafter"/>
</dbReference>
<feature type="transmembrane region" description="Helical" evidence="3">
    <location>
        <begin position="410"/>
        <end position="435"/>
    </location>
</feature>
<keyword evidence="3" id="KW-1133">Transmembrane helix</keyword>
<dbReference type="InterPro" id="IPR011047">
    <property type="entry name" value="Quinoprotein_ADH-like_sf"/>
</dbReference>
<gene>
    <name evidence="5" type="ORF">R3W88_033852</name>
</gene>
<feature type="compositionally biased region" description="Low complexity" evidence="2">
    <location>
        <begin position="594"/>
        <end position="604"/>
    </location>
</feature>
<feature type="signal peptide" evidence="4">
    <location>
        <begin position="1"/>
        <end position="23"/>
    </location>
</feature>
<keyword evidence="3" id="KW-0812">Transmembrane</keyword>